<evidence type="ECO:0000256" key="6">
    <source>
        <dbReference type="ARBA" id="ARBA00041184"/>
    </source>
</evidence>
<dbReference type="Gene3D" id="3.40.50.150">
    <property type="entry name" value="Vaccinia Virus protein VP39"/>
    <property type="match status" value="2"/>
</dbReference>
<dbReference type="EMBL" id="JPKZ01000505">
    <property type="protein sequence ID" value="KHN86935.1"/>
    <property type="molecule type" value="Genomic_DNA"/>
</dbReference>
<protein>
    <recommendedName>
        <fullName evidence="6">rRNA methyltransferase 2, mitochondrial</fullName>
    </recommendedName>
</protein>
<dbReference type="Proteomes" id="UP000031036">
    <property type="component" value="Unassembled WGS sequence"/>
</dbReference>
<comment type="similarity">
    <text evidence="1">Belongs to the class I-like SAM-binding methyltransferase superfamily. RNA methyltransferase RlmE family.</text>
</comment>
<dbReference type="GO" id="GO:0008650">
    <property type="term" value="F:rRNA (uridine-2'-O-)-methyltransferase activity"/>
    <property type="evidence" value="ECO:0007669"/>
    <property type="project" value="TreeGrafter"/>
</dbReference>
<dbReference type="HAMAP" id="MF_01547">
    <property type="entry name" value="RNA_methyltr_E"/>
    <property type="match status" value="1"/>
</dbReference>
<evidence type="ECO:0000256" key="3">
    <source>
        <dbReference type="ARBA" id="ARBA00022603"/>
    </source>
</evidence>
<gene>
    <name evidence="8" type="primary">F45G2.9</name>
    <name evidence="8" type="ORF">Tcan_14811</name>
</gene>
<dbReference type="PANTHER" id="PTHR10920:SF18">
    <property type="entry name" value="RRNA METHYLTRANSFERASE 2, MITOCHONDRIAL"/>
    <property type="match status" value="1"/>
</dbReference>
<dbReference type="PANTHER" id="PTHR10920">
    <property type="entry name" value="RIBOSOMAL RNA METHYLTRANSFERASE"/>
    <property type="match status" value="1"/>
</dbReference>
<keyword evidence="3 8" id="KW-0489">Methyltransferase</keyword>
<evidence type="ECO:0000259" key="7">
    <source>
        <dbReference type="Pfam" id="PF01728"/>
    </source>
</evidence>
<dbReference type="GO" id="GO:0005739">
    <property type="term" value="C:mitochondrion"/>
    <property type="evidence" value="ECO:0007669"/>
    <property type="project" value="TreeGrafter"/>
</dbReference>
<accession>A0A0B2W180</accession>
<dbReference type="AlphaFoldDB" id="A0A0B2W180"/>
<dbReference type="OrthoDB" id="20105at2759"/>
<evidence type="ECO:0000256" key="2">
    <source>
        <dbReference type="ARBA" id="ARBA00022552"/>
    </source>
</evidence>
<dbReference type="InterPro" id="IPR015507">
    <property type="entry name" value="rRNA-MeTfrase_E"/>
</dbReference>
<dbReference type="SUPFAM" id="SSF53335">
    <property type="entry name" value="S-adenosyl-L-methionine-dependent methyltransferases"/>
    <property type="match status" value="2"/>
</dbReference>
<dbReference type="STRING" id="6265.A0A0B2W180"/>
<dbReference type="Pfam" id="PF01728">
    <property type="entry name" value="FtsJ"/>
    <property type="match status" value="1"/>
</dbReference>
<dbReference type="InterPro" id="IPR029063">
    <property type="entry name" value="SAM-dependent_MTases_sf"/>
</dbReference>
<feature type="domain" description="Ribosomal RNA methyltransferase FtsJ" evidence="7">
    <location>
        <begin position="88"/>
        <end position="254"/>
    </location>
</feature>
<evidence type="ECO:0000256" key="4">
    <source>
        <dbReference type="ARBA" id="ARBA00022679"/>
    </source>
</evidence>
<evidence type="ECO:0000313" key="9">
    <source>
        <dbReference type="Proteomes" id="UP000031036"/>
    </source>
</evidence>
<sequence length="255" mass="27828">MKPAGSVVVDVGSAPGSWCQVAAELVNKEEYEEAYVLGIDLQPMVSIANVDLIPLADITSPQTHDQIRQFLNGRSVDTVLSDMAPNPSGSVVVDVGSAPGSWCQVAAELVNKEEYEEAYVLGIDLQPMVSIANVDLIPLADITSPQTHDQIRQFLNGRSVDTVLSDMAPNPSGDGKVDHERIVTLCEHLLNLCCGDAPVIPLKKGGTFLCKIWDGQRKAELIELLKSHFYFVHNVKPEASRDHSAELYLLARKRK</sequence>
<keyword evidence="5" id="KW-0949">S-adenosyl-L-methionine</keyword>
<proteinExistence type="inferred from homology"/>
<keyword evidence="9" id="KW-1185">Reference proteome</keyword>
<organism evidence="8 9">
    <name type="scientific">Toxocara canis</name>
    <name type="common">Canine roundworm</name>
    <dbReference type="NCBI Taxonomy" id="6265"/>
    <lineage>
        <taxon>Eukaryota</taxon>
        <taxon>Metazoa</taxon>
        <taxon>Ecdysozoa</taxon>
        <taxon>Nematoda</taxon>
        <taxon>Chromadorea</taxon>
        <taxon>Rhabditida</taxon>
        <taxon>Spirurina</taxon>
        <taxon>Ascaridomorpha</taxon>
        <taxon>Ascaridoidea</taxon>
        <taxon>Toxocaridae</taxon>
        <taxon>Toxocara</taxon>
    </lineage>
</organism>
<evidence type="ECO:0000256" key="1">
    <source>
        <dbReference type="ARBA" id="ARBA00009258"/>
    </source>
</evidence>
<keyword evidence="4 8" id="KW-0808">Transferase</keyword>
<comment type="caution">
    <text evidence="8">The sequence shown here is derived from an EMBL/GenBank/DDBJ whole genome shotgun (WGS) entry which is preliminary data.</text>
</comment>
<dbReference type="InterPro" id="IPR002877">
    <property type="entry name" value="RNA_MeTrfase_FtsJ_dom"/>
</dbReference>
<dbReference type="OMA" id="PQTHDQI"/>
<evidence type="ECO:0000256" key="5">
    <source>
        <dbReference type="ARBA" id="ARBA00022691"/>
    </source>
</evidence>
<keyword evidence="2" id="KW-0698">rRNA processing</keyword>
<dbReference type="InterPro" id="IPR050082">
    <property type="entry name" value="RNA_methyltr_RlmE"/>
</dbReference>
<name>A0A0B2W180_TOXCA</name>
<reference evidence="8 9" key="1">
    <citation type="submission" date="2014-11" db="EMBL/GenBank/DDBJ databases">
        <title>Genetic blueprint of the zoonotic pathogen Toxocara canis.</title>
        <authorList>
            <person name="Zhu X.-Q."/>
            <person name="Korhonen P.K."/>
            <person name="Cai H."/>
            <person name="Young N.D."/>
            <person name="Nejsum P."/>
            <person name="von Samson-Himmelstjerna G."/>
            <person name="Boag P.R."/>
            <person name="Tan P."/>
            <person name="Li Q."/>
            <person name="Min J."/>
            <person name="Yang Y."/>
            <person name="Wang X."/>
            <person name="Fang X."/>
            <person name="Hall R.S."/>
            <person name="Hofmann A."/>
            <person name="Sternberg P.W."/>
            <person name="Jex A.R."/>
            <person name="Gasser R.B."/>
        </authorList>
    </citation>
    <scope>NUCLEOTIDE SEQUENCE [LARGE SCALE GENOMIC DNA]</scope>
    <source>
        <strain evidence="8">PN_DK_2014</strain>
    </source>
</reference>
<evidence type="ECO:0000313" key="8">
    <source>
        <dbReference type="EMBL" id="KHN86935.1"/>
    </source>
</evidence>